<gene>
    <name evidence="1" type="ORF">JHT90_10035</name>
</gene>
<dbReference type="Pfam" id="PF23793">
    <property type="entry name" value="LysC"/>
    <property type="match status" value="1"/>
</dbReference>
<proteinExistence type="predicted"/>
<keyword evidence="2" id="KW-1185">Reference proteome</keyword>
<dbReference type="InterPro" id="IPR058979">
    <property type="entry name" value="LysC-like"/>
</dbReference>
<name>A0A974NDR4_9GAMM</name>
<dbReference type="AlphaFoldDB" id="A0A974NDR4"/>
<accession>A0A974NDR4</accession>
<dbReference type="InterPro" id="IPR047737">
    <property type="entry name" value="LysC"/>
</dbReference>
<dbReference type="RefSeq" id="WP_201090642.1">
    <property type="nucleotide sequence ID" value="NZ_CP067393.1"/>
</dbReference>
<dbReference type="KEGG" id="eaz:JHT90_10035"/>
<protein>
    <submittedName>
        <fullName evidence="1">Uncharacterized protein</fullName>
    </submittedName>
</protein>
<dbReference type="Proteomes" id="UP000595278">
    <property type="component" value="Chromosome"/>
</dbReference>
<evidence type="ECO:0000313" key="2">
    <source>
        <dbReference type="Proteomes" id="UP000595278"/>
    </source>
</evidence>
<dbReference type="NCBIfam" id="NF038368">
    <property type="entry name" value="P2_Rz1"/>
    <property type="match status" value="1"/>
</dbReference>
<evidence type="ECO:0000313" key="1">
    <source>
        <dbReference type="EMBL" id="QQP84745.1"/>
    </source>
</evidence>
<reference evidence="1 2" key="1">
    <citation type="submission" date="2021-01" db="EMBL/GenBank/DDBJ databases">
        <title>Entomomonas sp. F2A isolated from a house cricket (Acheta domesticus).</title>
        <authorList>
            <person name="Spergser J."/>
            <person name="Busse H.-J."/>
        </authorList>
    </citation>
    <scope>NUCLEOTIDE SEQUENCE [LARGE SCALE GENOMIC DNA]</scope>
    <source>
        <strain evidence="1 2">F2A</strain>
    </source>
</reference>
<organism evidence="1 2">
    <name type="scientific">Entomomonas asaccharolytica</name>
    <dbReference type="NCBI Taxonomy" id="2785331"/>
    <lineage>
        <taxon>Bacteria</taxon>
        <taxon>Pseudomonadati</taxon>
        <taxon>Pseudomonadota</taxon>
        <taxon>Gammaproteobacteria</taxon>
        <taxon>Pseudomonadales</taxon>
        <taxon>Pseudomonadaceae</taxon>
        <taxon>Entomomonas</taxon>
    </lineage>
</organism>
<dbReference type="EMBL" id="CP067393">
    <property type="protein sequence ID" value="QQP84745.1"/>
    <property type="molecule type" value="Genomic_DNA"/>
</dbReference>
<sequence>MACTDKQIITKTQIIKLTPPLITACQRLSIKDCQPTTNGELYECALLISKNLALCADQTDALINWQNNNSPSQQEKID</sequence>